<evidence type="ECO:0000256" key="6">
    <source>
        <dbReference type="PIRNR" id="PIRNR015588"/>
    </source>
</evidence>
<protein>
    <recommendedName>
        <fullName evidence="6">AP complex subunit sigma</fullName>
    </recommendedName>
</protein>
<dbReference type="SUPFAM" id="SSF64356">
    <property type="entry name" value="SNARE-like"/>
    <property type="match status" value="1"/>
</dbReference>
<dbReference type="Proteomes" id="UP000031668">
    <property type="component" value="Unassembled WGS sequence"/>
</dbReference>
<dbReference type="InterPro" id="IPR022775">
    <property type="entry name" value="AP_mu_sigma_su"/>
</dbReference>
<dbReference type="GO" id="GO:0006886">
    <property type="term" value="P:intracellular protein transport"/>
    <property type="evidence" value="ECO:0007669"/>
    <property type="project" value="UniProtKB-UniRule"/>
</dbReference>
<dbReference type="OMA" id="IATHDRF"/>
<evidence type="ECO:0000313" key="9">
    <source>
        <dbReference type="Proteomes" id="UP000031668"/>
    </source>
</evidence>
<sequence length="140" mass="16935">MVFNTRYQLRFQKWFVPIPIQERKKMITELIRQTPHMKALDVNISLYHGDVVFLFAADLEDNELYIIELIHRWVVVMNDYFKQLCELDIMYNFEKCQFLLDELVIGGELQELDREIVVQNAQDLDRLMEDDPQGKYLRLY</sequence>
<dbReference type="InterPro" id="IPR016635">
    <property type="entry name" value="AP_complex_ssu"/>
</dbReference>
<name>A0A0C2N161_THEKT</name>
<dbReference type="EMBL" id="JWZT01002190">
    <property type="protein sequence ID" value="KII70090.1"/>
    <property type="molecule type" value="Genomic_DNA"/>
</dbReference>
<dbReference type="AlphaFoldDB" id="A0A0C2N161"/>
<evidence type="ECO:0000256" key="3">
    <source>
        <dbReference type="ARBA" id="ARBA00022448"/>
    </source>
</evidence>
<evidence type="ECO:0000256" key="5">
    <source>
        <dbReference type="ARBA" id="ARBA00023136"/>
    </source>
</evidence>
<comment type="caution">
    <text evidence="8">The sequence shown here is derived from an EMBL/GenBank/DDBJ whole genome shotgun (WGS) entry which is preliminary data.</text>
</comment>
<dbReference type="OrthoDB" id="371463at2759"/>
<evidence type="ECO:0000313" key="8">
    <source>
        <dbReference type="EMBL" id="KII70090.1"/>
    </source>
</evidence>
<keyword evidence="5 6" id="KW-0472">Membrane</keyword>
<dbReference type="Gene3D" id="3.30.450.60">
    <property type="match status" value="1"/>
</dbReference>
<comment type="subcellular location">
    <subcellularLocation>
        <location evidence="1">Endomembrane system</location>
    </subcellularLocation>
</comment>
<evidence type="ECO:0000259" key="7">
    <source>
        <dbReference type="Pfam" id="PF01217"/>
    </source>
</evidence>
<evidence type="ECO:0000256" key="2">
    <source>
        <dbReference type="ARBA" id="ARBA00006972"/>
    </source>
</evidence>
<evidence type="ECO:0000256" key="4">
    <source>
        <dbReference type="ARBA" id="ARBA00022927"/>
    </source>
</evidence>
<dbReference type="InterPro" id="IPR011012">
    <property type="entry name" value="Longin-like_dom_sf"/>
</dbReference>
<feature type="domain" description="AP complex mu/sigma subunit" evidence="7">
    <location>
        <begin position="1"/>
        <end position="126"/>
    </location>
</feature>
<dbReference type="GO" id="GO:0012505">
    <property type="term" value="C:endomembrane system"/>
    <property type="evidence" value="ECO:0007669"/>
    <property type="project" value="UniProtKB-SubCell"/>
</dbReference>
<dbReference type="PIRSF" id="PIRSF015588">
    <property type="entry name" value="AP_complex_sigma"/>
    <property type="match status" value="1"/>
</dbReference>
<comment type="similarity">
    <text evidence="2 6">Belongs to the adaptor complexes small subunit family.</text>
</comment>
<reference evidence="8 9" key="1">
    <citation type="journal article" date="2014" name="Genome Biol. Evol.">
        <title>The genome of the myxosporean Thelohanellus kitauei shows adaptations to nutrient acquisition within its fish host.</title>
        <authorList>
            <person name="Yang Y."/>
            <person name="Xiong J."/>
            <person name="Zhou Z."/>
            <person name="Huo F."/>
            <person name="Miao W."/>
            <person name="Ran C."/>
            <person name="Liu Y."/>
            <person name="Zhang J."/>
            <person name="Feng J."/>
            <person name="Wang M."/>
            <person name="Wang M."/>
            <person name="Wang L."/>
            <person name="Yao B."/>
        </authorList>
    </citation>
    <scope>NUCLEOTIDE SEQUENCE [LARGE SCALE GENOMIC DNA]</scope>
    <source>
        <strain evidence="8">Wuqing</strain>
    </source>
</reference>
<organism evidence="8 9">
    <name type="scientific">Thelohanellus kitauei</name>
    <name type="common">Myxosporean</name>
    <dbReference type="NCBI Taxonomy" id="669202"/>
    <lineage>
        <taxon>Eukaryota</taxon>
        <taxon>Metazoa</taxon>
        <taxon>Cnidaria</taxon>
        <taxon>Myxozoa</taxon>
        <taxon>Myxosporea</taxon>
        <taxon>Bivalvulida</taxon>
        <taxon>Platysporina</taxon>
        <taxon>Myxobolidae</taxon>
        <taxon>Thelohanellus</taxon>
    </lineage>
</organism>
<accession>A0A0C2N161</accession>
<proteinExistence type="inferred from homology"/>
<gene>
    <name evidence="8" type="ORF">RF11_05164</name>
</gene>
<dbReference type="PANTHER" id="PTHR11753">
    <property type="entry name" value="ADAPTOR COMPLEXES SMALL SUBUNIT FAMILY"/>
    <property type="match status" value="1"/>
</dbReference>
<keyword evidence="3 6" id="KW-0813">Transport</keyword>
<keyword evidence="9" id="KW-1185">Reference proteome</keyword>
<keyword evidence="4 6" id="KW-0653">Protein transport</keyword>
<evidence type="ECO:0000256" key="1">
    <source>
        <dbReference type="ARBA" id="ARBA00004308"/>
    </source>
</evidence>
<dbReference type="Pfam" id="PF01217">
    <property type="entry name" value="Clat_adaptor_s"/>
    <property type="match status" value="1"/>
</dbReference>